<keyword evidence="10 11" id="KW-0472">Membrane</keyword>
<accession>A0A2X0UGE7</accession>
<dbReference type="PROSITE" id="PS50885">
    <property type="entry name" value="HAMP"/>
    <property type="match status" value="1"/>
</dbReference>
<comment type="catalytic activity">
    <reaction evidence="1">
        <text>ATP + protein L-histidine = ADP + protein N-phospho-L-histidine.</text>
        <dbReference type="EC" id="2.7.13.3"/>
    </reaction>
</comment>
<feature type="transmembrane region" description="Helical" evidence="11">
    <location>
        <begin position="149"/>
        <end position="169"/>
    </location>
</feature>
<proteinExistence type="predicted"/>
<dbReference type="RefSeq" id="WP_111822878.1">
    <property type="nucleotide sequence ID" value="NZ_CBDERX010000019.1"/>
</dbReference>
<dbReference type="InterPro" id="IPR050428">
    <property type="entry name" value="TCS_sensor_his_kinase"/>
</dbReference>
<dbReference type="SUPFAM" id="SSF47384">
    <property type="entry name" value="Homodimeric domain of signal transducing histidine kinase"/>
    <property type="match status" value="1"/>
</dbReference>
<dbReference type="Gene3D" id="1.10.287.130">
    <property type="match status" value="1"/>
</dbReference>
<reference evidence="14 15" key="1">
    <citation type="submission" date="2018-06" db="EMBL/GenBank/DDBJ databases">
        <authorList>
            <consortium name="Pathogen Informatics"/>
            <person name="Doyle S."/>
        </authorList>
    </citation>
    <scope>NUCLEOTIDE SEQUENCE [LARGE SCALE GENOMIC DNA]</scope>
    <source>
        <strain evidence="14 15">NCTC9935</strain>
    </source>
</reference>
<dbReference type="EMBL" id="UAPR01000001">
    <property type="protein sequence ID" value="SPT54740.1"/>
    <property type="molecule type" value="Genomic_DNA"/>
</dbReference>
<keyword evidence="4" id="KW-0597">Phosphoprotein</keyword>
<dbReference type="PANTHER" id="PTHR45436">
    <property type="entry name" value="SENSOR HISTIDINE KINASE YKOH"/>
    <property type="match status" value="1"/>
</dbReference>
<evidence type="ECO:0000256" key="8">
    <source>
        <dbReference type="ARBA" id="ARBA00022989"/>
    </source>
</evidence>
<dbReference type="AlphaFoldDB" id="A0A2X0UGE7"/>
<dbReference type="CDD" id="cd00082">
    <property type="entry name" value="HisKA"/>
    <property type="match status" value="1"/>
</dbReference>
<dbReference type="Proteomes" id="UP000250192">
    <property type="component" value="Unassembled WGS sequence"/>
</dbReference>
<dbReference type="GeneID" id="93757482"/>
<dbReference type="Gene3D" id="3.30.565.10">
    <property type="entry name" value="Histidine kinase-like ATPase, C-terminal domain"/>
    <property type="match status" value="1"/>
</dbReference>
<dbReference type="FunFam" id="1.10.287.130:FF:000001">
    <property type="entry name" value="Two-component sensor histidine kinase"/>
    <property type="match status" value="1"/>
</dbReference>
<dbReference type="SMART" id="SM00388">
    <property type="entry name" value="HisKA"/>
    <property type="match status" value="1"/>
</dbReference>
<dbReference type="SMART" id="SM00387">
    <property type="entry name" value="HATPase_c"/>
    <property type="match status" value="1"/>
</dbReference>
<feature type="transmembrane region" description="Helical" evidence="11">
    <location>
        <begin position="181"/>
        <end position="204"/>
    </location>
</feature>
<keyword evidence="15" id="KW-1185">Reference proteome</keyword>
<keyword evidence="9" id="KW-0902">Two-component regulatory system</keyword>
<dbReference type="InterPro" id="IPR036097">
    <property type="entry name" value="HisK_dim/P_sf"/>
</dbReference>
<gene>
    <name evidence="14" type="primary">arlS_1</name>
    <name evidence="14" type="ORF">NCTC9935_00282</name>
</gene>
<evidence type="ECO:0000256" key="3">
    <source>
        <dbReference type="ARBA" id="ARBA00012438"/>
    </source>
</evidence>
<feature type="domain" description="Histidine kinase" evidence="12">
    <location>
        <begin position="265"/>
        <end position="472"/>
    </location>
</feature>
<evidence type="ECO:0000256" key="11">
    <source>
        <dbReference type="SAM" id="Phobius"/>
    </source>
</evidence>
<dbReference type="CDD" id="cd06225">
    <property type="entry name" value="HAMP"/>
    <property type="match status" value="1"/>
</dbReference>
<evidence type="ECO:0000256" key="5">
    <source>
        <dbReference type="ARBA" id="ARBA00022679"/>
    </source>
</evidence>
<evidence type="ECO:0000259" key="13">
    <source>
        <dbReference type="PROSITE" id="PS50885"/>
    </source>
</evidence>
<protein>
    <recommendedName>
        <fullName evidence="3">histidine kinase</fullName>
        <ecNumber evidence="3">2.7.13.3</ecNumber>
    </recommendedName>
</protein>
<dbReference type="InterPro" id="IPR004358">
    <property type="entry name" value="Sig_transdc_His_kin-like_C"/>
</dbReference>
<organism evidence="14 15">
    <name type="scientific">Schaalia odontolytica</name>
    <dbReference type="NCBI Taxonomy" id="1660"/>
    <lineage>
        <taxon>Bacteria</taxon>
        <taxon>Bacillati</taxon>
        <taxon>Actinomycetota</taxon>
        <taxon>Actinomycetes</taxon>
        <taxon>Actinomycetales</taxon>
        <taxon>Actinomycetaceae</taxon>
        <taxon>Schaalia</taxon>
    </lineage>
</organism>
<evidence type="ECO:0000256" key="9">
    <source>
        <dbReference type="ARBA" id="ARBA00023012"/>
    </source>
</evidence>
<dbReference type="GO" id="GO:0000155">
    <property type="term" value="F:phosphorelay sensor kinase activity"/>
    <property type="evidence" value="ECO:0007669"/>
    <property type="project" value="InterPro"/>
</dbReference>
<keyword evidence="5 14" id="KW-0808">Transferase</keyword>
<evidence type="ECO:0000256" key="2">
    <source>
        <dbReference type="ARBA" id="ARBA00004236"/>
    </source>
</evidence>
<dbReference type="PANTHER" id="PTHR45436:SF5">
    <property type="entry name" value="SENSOR HISTIDINE KINASE TRCS"/>
    <property type="match status" value="1"/>
</dbReference>
<dbReference type="Gene3D" id="6.10.340.10">
    <property type="match status" value="1"/>
</dbReference>
<evidence type="ECO:0000256" key="7">
    <source>
        <dbReference type="ARBA" id="ARBA00022777"/>
    </source>
</evidence>
<dbReference type="Pfam" id="PF00512">
    <property type="entry name" value="HisKA"/>
    <property type="match status" value="1"/>
</dbReference>
<evidence type="ECO:0000256" key="1">
    <source>
        <dbReference type="ARBA" id="ARBA00000085"/>
    </source>
</evidence>
<comment type="subcellular location">
    <subcellularLocation>
        <location evidence="2">Cell membrane</location>
    </subcellularLocation>
</comment>
<keyword evidence="7 14" id="KW-0418">Kinase</keyword>
<dbReference type="OrthoDB" id="9786919at2"/>
<feature type="domain" description="HAMP" evidence="13">
    <location>
        <begin position="205"/>
        <end position="257"/>
    </location>
</feature>
<dbReference type="InterPro" id="IPR005467">
    <property type="entry name" value="His_kinase_dom"/>
</dbReference>
<dbReference type="SMART" id="SM00304">
    <property type="entry name" value="HAMP"/>
    <property type="match status" value="1"/>
</dbReference>
<dbReference type="Pfam" id="PF02518">
    <property type="entry name" value="HATPase_c"/>
    <property type="match status" value="1"/>
</dbReference>
<evidence type="ECO:0000256" key="6">
    <source>
        <dbReference type="ARBA" id="ARBA00022692"/>
    </source>
</evidence>
<feature type="transmembrane region" description="Helical" evidence="11">
    <location>
        <begin position="18"/>
        <end position="40"/>
    </location>
</feature>
<keyword evidence="6 11" id="KW-0812">Transmembrane</keyword>
<evidence type="ECO:0000313" key="14">
    <source>
        <dbReference type="EMBL" id="SPT54740.1"/>
    </source>
</evidence>
<dbReference type="CDD" id="cd00075">
    <property type="entry name" value="HATPase"/>
    <property type="match status" value="1"/>
</dbReference>
<keyword evidence="8 11" id="KW-1133">Transmembrane helix</keyword>
<name>A0A2X0UGE7_9ACTO</name>
<sequence>MSSKPVRTGVAISIRTRIIAAVILVAGAALTVSGVLVFILQQRALDARAVDSLRQSKVALQHLIEGGTNPETGGALTDPSEIVRLHLARTFSGAHAGEVGFVDGVLYWLPTQEPRLHLEDDAELMAHVAPLTTGTTTIIQTYTTTRTTYRLIVVPIAGTSSSAALVHAIDIREYSESSSSAMVLYVLAAVGTLALVVPFAWFAVTRLLRPIGELRRATDSIGEADLRTRVPVRGNDDLSGLAGAVNRMLDRVETAVMARRELLDDVSHELRTPITVVRGHMELLDPSDRDDVVETRALVIDEIDRMGTLVGDLLELARASDTVTPSSVDVEALTEAVLDKARALGQRRWNLEASASLTCCLDPVRITQAWLQLAQNAVQYSAAGTDVGIGSASDSQWVRLWVRDKGVGIAPGDIERIRGRFVRGSSGTEHVAGSGLGLSIVESIARAHGGHLDIESTPGEGSTFTLVIPLRPCGASGETP</sequence>
<dbReference type="SUPFAM" id="SSF158472">
    <property type="entry name" value="HAMP domain-like"/>
    <property type="match status" value="1"/>
</dbReference>
<evidence type="ECO:0000256" key="10">
    <source>
        <dbReference type="ARBA" id="ARBA00023136"/>
    </source>
</evidence>
<evidence type="ECO:0000313" key="15">
    <source>
        <dbReference type="Proteomes" id="UP000250192"/>
    </source>
</evidence>
<dbReference type="InterPro" id="IPR003661">
    <property type="entry name" value="HisK_dim/P_dom"/>
</dbReference>
<dbReference type="Pfam" id="PF00672">
    <property type="entry name" value="HAMP"/>
    <property type="match status" value="1"/>
</dbReference>
<evidence type="ECO:0000259" key="12">
    <source>
        <dbReference type="PROSITE" id="PS50109"/>
    </source>
</evidence>
<dbReference type="InterPro" id="IPR003660">
    <property type="entry name" value="HAMP_dom"/>
</dbReference>
<dbReference type="InterPro" id="IPR003594">
    <property type="entry name" value="HATPase_dom"/>
</dbReference>
<evidence type="ECO:0000256" key="4">
    <source>
        <dbReference type="ARBA" id="ARBA00022553"/>
    </source>
</evidence>
<dbReference type="InterPro" id="IPR036890">
    <property type="entry name" value="HATPase_C_sf"/>
</dbReference>
<dbReference type="SUPFAM" id="SSF55874">
    <property type="entry name" value="ATPase domain of HSP90 chaperone/DNA topoisomerase II/histidine kinase"/>
    <property type="match status" value="1"/>
</dbReference>
<dbReference type="EC" id="2.7.13.3" evidence="3"/>
<dbReference type="GO" id="GO:0005886">
    <property type="term" value="C:plasma membrane"/>
    <property type="evidence" value="ECO:0007669"/>
    <property type="project" value="UniProtKB-SubCell"/>
</dbReference>
<dbReference type="PROSITE" id="PS50109">
    <property type="entry name" value="HIS_KIN"/>
    <property type="match status" value="1"/>
</dbReference>
<dbReference type="PRINTS" id="PR00344">
    <property type="entry name" value="BCTRLSENSOR"/>
</dbReference>